<sequence>MNEPEVRTDDTGSHRGHIVVGVDGSEHADRALAWAARQAELEHRPLTLLHAFDPVGRTLVGALELEGDNRLELLRTLRRDARRTLDDAVDKVREIGPGLEMHHQLVDTDPRHALVKASTTAHLLVVGARGRGSLRGLLLGSVSVAVAQLAECPTVVCRPPGTEPTIARIVVGADGSAASWPVIDFAFRQASRRAVPLTVMHCFWEVTPANAPVGPDEGPVDMKVVLAESVAGFRESYPDVEVDLQLARGLVDRVLVDSAASADLLVVGRRHKRAVARLLHASMAAAVLERAAGTVAVVPEADDLVER</sequence>
<dbReference type="Pfam" id="PF00582">
    <property type="entry name" value="Usp"/>
    <property type="match status" value="2"/>
</dbReference>
<protein>
    <submittedName>
        <fullName evidence="3">Universal stress protein</fullName>
    </submittedName>
</protein>
<dbReference type="RefSeq" id="WP_194707713.1">
    <property type="nucleotide sequence ID" value="NZ_JADKPN010000009.1"/>
</dbReference>
<proteinExistence type="inferred from homology"/>
<dbReference type="Proteomes" id="UP000640489">
    <property type="component" value="Unassembled WGS sequence"/>
</dbReference>
<feature type="domain" description="UspA" evidence="2">
    <location>
        <begin position="168"/>
        <end position="299"/>
    </location>
</feature>
<dbReference type="PANTHER" id="PTHR46268">
    <property type="entry name" value="STRESS RESPONSE PROTEIN NHAX"/>
    <property type="match status" value="1"/>
</dbReference>
<reference evidence="3" key="1">
    <citation type="submission" date="2020-11" db="EMBL/GenBank/DDBJ databases">
        <title>Nocardioides sp. nov., isolated from Soil of Cynanchum wilfordii Hemsley rhizosphere.</title>
        <authorList>
            <person name="Lee J.-S."/>
            <person name="Suh M.K."/>
            <person name="Kim J.-S."/>
        </authorList>
    </citation>
    <scope>NUCLEOTIDE SEQUENCE</scope>
    <source>
        <strain evidence="3">KCTC 19275</strain>
    </source>
</reference>
<name>A0A930VIH1_9ACTN</name>
<evidence type="ECO:0000259" key="2">
    <source>
        <dbReference type="Pfam" id="PF00582"/>
    </source>
</evidence>
<dbReference type="AlphaFoldDB" id="A0A930VIH1"/>
<dbReference type="Gene3D" id="3.40.50.620">
    <property type="entry name" value="HUPs"/>
    <property type="match status" value="2"/>
</dbReference>
<evidence type="ECO:0000256" key="1">
    <source>
        <dbReference type="ARBA" id="ARBA00008791"/>
    </source>
</evidence>
<accession>A0A930VIH1</accession>
<evidence type="ECO:0000313" key="4">
    <source>
        <dbReference type="Proteomes" id="UP000640489"/>
    </source>
</evidence>
<evidence type="ECO:0000313" key="3">
    <source>
        <dbReference type="EMBL" id="MBF4764530.1"/>
    </source>
</evidence>
<feature type="domain" description="UspA" evidence="2">
    <location>
        <begin position="16"/>
        <end position="158"/>
    </location>
</feature>
<dbReference type="EMBL" id="JADKPN010000009">
    <property type="protein sequence ID" value="MBF4764530.1"/>
    <property type="molecule type" value="Genomic_DNA"/>
</dbReference>
<dbReference type="InterPro" id="IPR006015">
    <property type="entry name" value="Universal_stress_UspA"/>
</dbReference>
<dbReference type="PRINTS" id="PR01438">
    <property type="entry name" value="UNVRSLSTRESS"/>
</dbReference>
<dbReference type="PANTHER" id="PTHR46268:SF6">
    <property type="entry name" value="UNIVERSAL STRESS PROTEIN UP12"/>
    <property type="match status" value="1"/>
</dbReference>
<keyword evidence="4" id="KW-1185">Reference proteome</keyword>
<organism evidence="3 4">
    <name type="scientific">Nocardioides islandensis</name>
    <dbReference type="NCBI Taxonomy" id="433663"/>
    <lineage>
        <taxon>Bacteria</taxon>
        <taxon>Bacillati</taxon>
        <taxon>Actinomycetota</taxon>
        <taxon>Actinomycetes</taxon>
        <taxon>Propionibacteriales</taxon>
        <taxon>Nocardioidaceae</taxon>
        <taxon>Nocardioides</taxon>
    </lineage>
</organism>
<comment type="similarity">
    <text evidence="1">Belongs to the universal stress protein A family.</text>
</comment>
<dbReference type="SUPFAM" id="SSF52402">
    <property type="entry name" value="Adenine nucleotide alpha hydrolases-like"/>
    <property type="match status" value="2"/>
</dbReference>
<dbReference type="InterPro" id="IPR014729">
    <property type="entry name" value="Rossmann-like_a/b/a_fold"/>
</dbReference>
<gene>
    <name evidence="3" type="ORF">ISU07_15460</name>
</gene>
<comment type="caution">
    <text evidence="3">The sequence shown here is derived from an EMBL/GenBank/DDBJ whole genome shotgun (WGS) entry which is preliminary data.</text>
</comment>
<dbReference type="InterPro" id="IPR006016">
    <property type="entry name" value="UspA"/>
</dbReference>